<feature type="transmembrane region" description="Helical" evidence="1">
    <location>
        <begin position="151"/>
        <end position="173"/>
    </location>
</feature>
<dbReference type="AlphaFoldDB" id="A0A7Y4EGC2"/>
<gene>
    <name evidence="2" type="ORF">F0225_18655</name>
</gene>
<organism evidence="2 3">
    <name type="scientific">Vibrio pectenicida</name>
    <dbReference type="NCBI Taxonomy" id="62763"/>
    <lineage>
        <taxon>Bacteria</taxon>
        <taxon>Pseudomonadati</taxon>
        <taxon>Pseudomonadota</taxon>
        <taxon>Gammaproteobacteria</taxon>
        <taxon>Vibrionales</taxon>
        <taxon>Vibrionaceae</taxon>
        <taxon>Vibrio</taxon>
    </lineage>
</organism>
<accession>A0A7Y4EGC2</accession>
<dbReference type="RefSeq" id="WP_171362294.1">
    <property type="nucleotide sequence ID" value="NZ_VTXC01000084.1"/>
</dbReference>
<evidence type="ECO:0000313" key="3">
    <source>
        <dbReference type="Proteomes" id="UP000565719"/>
    </source>
</evidence>
<evidence type="ECO:0000256" key="1">
    <source>
        <dbReference type="SAM" id="Phobius"/>
    </source>
</evidence>
<sequence>MKRKNSHGFLFRYQYPQKLVKWRQEFAKITSIKPEDDPLEPFMEVTDDVLTVRSARDNLRLPFLVPLVIGLWFMVYTFVGELGLNTASINTGKERIVEYQIKEARGSYFDDYDKENYAYYKIMFDKDGEYSLWGYSQAVFSYGTEFERESLIIFLVLSGVSLSLAIFFSIFFINTPRPADIYFDRKKGIVYTWFFGRVAACRFENLGFLEHRTGMQLYLYCENKKGKIGYCTQPILIQPTGKVTLNGEKDNDYFFAQLFNYMDKGKSALITGEHFLRERPMTYFRIDKRPESFEERLEIILELEHELPLMYGRIKVPN</sequence>
<keyword evidence="1" id="KW-1133">Transmembrane helix</keyword>
<proteinExistence type="predicted"/>
<keyword evidence="1" id="KW-0472">Membrane</keyword>
<dbReference type="EMBL" id="VTXC01000084">
    <property type="protein sequence ID" value="NOH73338.1"/>
    <property type="molecule type" value="Genomic_DNA"/>
</dbReference>
<comment type="caution">
    <text evidence="2">The sequence shown here is derived from an EMBL/GenBank/DDBJ whole genome shotgun (WGS) entry which is preliminary data.</text>
</comment>
<dbReference type="Proteomes" id="UP000565719">
    <property type="component" value="Unassembled WGS sequence"/>
</dbReference>
<protein>
    <submittedName>
        <fullName evidence="2">Uncharacterized protein</fullName>
    </submittedName>
</protein>
<feature type="transmembrane region" description="Helical" evidence="1">
    <location>
        <begin position="61"/>
        <end position="79"/>
    </location>
</feature>
<name>A0A7Y4EGC2_9VIBR</name>
<reference evidence="2 3" key="1">
    <citation type="submission" date="2019-09" db="EMBL/GenBank/DDBJ databases">
        <title>Draft genome sequencing and comparative genomics of hatchery-associated Vibrios.</title>
        <authorList>
            <person name="Kehlet-Delgado H."/>
            <person name="Mueller R.S."/>
        </authorList>
    </citation>
    <scope>NUCLEOTIDE SEQUENCE [LARGE SCALE GENOMIC DNA]</scope>
    <source>
        <strain evidence="2 3">99-46-Y</strain>
    </source>
</reference>
<evidence type="ECO:0000313" key="2">
    <source>
        <dbReference type="EMBL" id="NOH73338.1"/>
    </source>
</evidence>
<keyword evidence="1" id="KW-0812">Transmembrane</keyword>